<feature type="domain" description="Thiamine pyrophosphate enzyme central" evidence="5">
    <location>
        <begin position="190"/>
        <end position="322"/>
    </location>
</feature>
<dbReference type="Proteomes" id="UP000620366">
    <property type="component" value="Unassembled WGS sequence"/>
</dbReference>
<dbReference type="Gene3D" id="3.40.50.970">
    <property type="match status" value="2"/>
</dbReference>
<evidence type="ECO:0000256" key="4">
    <source>
        <dbReference type="RuleBase" id="RU362132"/>
    </source>
</evidence>
<dbReference type="GO" id="GO:0009099">
    <property type="term" value="P:L-valine biosynthetic process"/>
    <property type="evidence" value="ECO:0007669"/>
    <property type="project" value="TreeGrafter"/>
</dbReference>
<dbReference type="PANTHER" id="PTHR18968:SF166">
    <property type="entry name" value="2-HYDROXYACYL-COA LYASE 2"/>
    <property type="match status" value="1"/>
</dbReference>
<feature type="domain" description="Thiamine pyrophosphate enzyme TPP-binding" evidence="6">
    <location>
        <begin position="392"/>
        <end position="539"/>
    </location>
</feature>
<dbReference type="SUPFAM" id="SSF52518">
    <property type="entry name" value="Thiamin diphosphate-binding fold (THDP-binding)"/>
    <property type="match status" value="2"/>
</dbReference>
<dbReference type="InterPro" id="IPR029035">
    <property type="entry name" value="DHS-like_NAD/FAD-binding_dom"/>
</dbReference>
<comment type="caution">
    <text evidence="8">The sequence shown here is derived from an EMBL/GenBank/DDBJ whole genome shotgun (WGS) entry which is preliminary data.</text>
</comment>
<dbReference type="InterPro" id="IPR045229">
    <property type="entry name" value="TPP_enz"/>
</dbReference>
<comment type="cofactor">
    <cofactor evidence="1">
        <name>thiamine diphosphate</name>
        <dbReference type="ChEBI" id="CHEBI:58937"/>
    </cofactor>
</comment>
<evidence type="ECO:0000259" key="7">
    <source>
        <dbReference type="Pfam" id="PF02776"/>
    </source>
</evidence>
<dbReference type="GO" id="GO:0003984">
    <property type="term" value="F:acetolactate synthase activity"/>
    <property type="evidence" value="ECO:0007669"/>
    <property type="project" value="TreeGrafter"/>
</dbReference>
<dbReference type="CDD" id="cd07035">
    <property type="entry name" value="TPP_PYR_POX_like"/>
    <property type="match status" value="1"/>
</dbReference>
<keyword evidence="9" id="KW-1185">Reference proteome</keyword>
<dbReference type="RefSeq" id="WP_249301023.1">
    <property type="nucleotide sequence ID" value="NZ_JACRSP010000004.1"/>
</dbReference>
<dbReference type="AlphaFoldDB" id="A0A926HVS9"/>
<dbReference type="FunFam" id="3.40.50.970:FF:000007">
    <property type="entry name" value="Acetolactate synthase"/>
    <property type="match status" value="1"/>
</dbReference>
<keyword evidence="3 4" id="KW-0786">Thiamine pyrophosphate</keyword>
<dbReference type="InterPro" id="IPR012000">
    <property type="entry name" value="Thiamin_PyroP_enz_cen_dom"/>
</dbReference>
<sequence>MTGGKAVAMTLIEQGCRTVYEVPGGQILSVMNSFRGTDVRVIPVRHENTGCAAADAFGRLTGEPGVCFATTGPGATNLLTAMGSALRDSSPMIALVFQNKSQDVGRGDAQDVDHGDVFKGICKKYIPIRTASVGPWAIREAYRIAKSGRPGPVVVDCFRDAMENQEVDYEPLDPKNTMVASACVPYASVIEDAAKKLVGYKSVAILAGVGAKNSHATDELMELAELLHTPVVSTHNGMSVYPTADEHALGVRTRFAGSLAREVFEYTECVLVCGSSLSASTTSRWALKLNDIIQIDIEPEQIGRHYPVVAGLVGNCKATLRLLIDAVKKVVAENDAEREKYYAGVLEKKAAYWKKLRESDRADVNASPVRPVAYMLTFNKLIDENSIVCAAAGNSGIWSQILQLPKGTRYFKPVNFGAMGFALPAAISCKLAEPDKDVFCLLGDGELGMSLADLETAAREKANIIVLHMNDGQYGLIKQEEDHMYGPGHNLGTNISHVCDYEGAARALGCEAVTIDKITELPALVEKAKKADKPFFINIITDGQTDSVFPEAY</sequence>
<dbReference type="GO" id="GO:0009097">
    <property type="term" value="P:isoleucine biosynthetic process"/>
    <property type="evidence" value="ECO:0007669"/>
    <property type="project" value="TreeGrafter"/>
</dbReference>
<evidence type="ECO:0000256" key="3">
    <source>
        <dbReference type="ARBA" id="ARBA00023052"/>
    </source>
</evidence>
<evidence type="ECO:0000256" key="2">
    <source>
        <dbReference type="ARBA" id="ARBA00007812"/>
    </source>
</evidence>
<dbReference type="InterPro" id="IPR029061">
    <property type="entry name" value="THDP-binding"/>
</dbReference>
<organism evidence="8 9">
    <name type="scientific">Feifania hominis</name>
    <dbReference type="NCBI Taxonomy" id="2763660"/>
    <lineage>
        <taxon>Bacteria</taxon>
        <taxon>Bacillati</taxon>
        <taxon>Bacillota</taxon>
        <taxon>Clostridia</taxon>
        <taxon>Eubacteriales</taxon>
        <taxon>Feifaniaceae</taxon>
        <taxon>Feifania</taxon>
    </lineage>
</organism>
<dbReference type="InterPro" id="IPR012001">
    <property type="entry name" value="Thiamin_PyroP_enz_TPP-bd_dom"/>
</dbReference>
<evidence type="ECO:0000259" key="5">
    <source>
        <dbReference type="Pfam" id="PF00205"/>
    </source>
</evidence>
<proteinExistence type="inferred from homology"/>
<dbReference type="GO" id="GO:0030976">
    <property type="term" value="F:thiamine pyrophosphate binding"/>
    <property type="evidence" value="ECO:0007669"/>
    <property type="project" value="InterPro"/>
</dbReference>
<evidence type="ECO:0000313" key="8">
    <source>
        <dbReference type="EMBL" id="MBC8536946.1"/>
    </source>
</evidence>
<comment type="similarity">
    <text evidence="2 4">Belongs to the TPP enzyme family.</text>
</comment>
<dbReference type="PANTHER" id="PTHR18968">
    <property type="entry name" value="THIAMINE PYROPHOSPHATE ENZYMES"/>
    <property type="match status" value="1"/>
</dbReference>
<accession>A0A926HVS9</accession>
<evidence type="ECO:0000256" key="1">
    <source>
        <dbReference type="ARBA" id="ARBA00001964"/>
    </source>
</evidence>
<name>A0A926HVS9_9FIRM</name>
<evidence type="ECO:0000259" key="6">
    <source>
        <dbReference type="Pfam" id="PF02775"/>
    </source>
</evidence>
<dbReference type="Pfam" id="PF02775">
    <property type="entry name" value="TPP_enzyme_C"/>
    <property type="match status" value="1"/>
</dbReference>
<feature type="domain" description="Thiamine pyrophosphate enzyme N-terminal TPP-binding" evidence="7">
    <location>
        <begin position="1"/>
        <end position="114"/>
    </location>
</feature>
<dbReference type="GO" id="GO:0050660">
    <property type="term" value="F:flavin adenine dinucleotide binding"/>
    <property type="evidence" value="ECO:0007669"/>
    <property type="project" value="TreeGrafter"/>
</dbReference>
<dbReference type="GO" id="GO:0005948">
    <property type="term" value="C:acetolactate synthase complex"/>
    <property type="evidence" value="ECO:0007669"/>
    <property type="project" value="TreeGrafter"/>
</dbReference>
<dbReference type="Pfam" id="PF02776">
    <property type="entry name" value="TPP_enzyme_N"/>
    <property type="match status" value="1"/>
</dbReference>
<dbReference type="SUPFAM" id="SSF52467">
    <property type="entry name" value="DHS-like NAD/FAD-binding domain"/>
    <property type="match status" value="1"/>
</dbReference>
<gene>
    <name evidence="8" type="ORF">H8695_09630</name>
</gene>
<dbReference type="GO" id="GO:0000287">
    <property type="term" value="F:magnesium ion binding"/>
    <property type="evidence" value="ECO:0007669"/>
    <property type="project" value="InterPro"/>
</dbReference>
<dbReference type="CDD" id="cd00568">
    <property type="entry name" value="TPP_enzymes"/>
    <property type="match status" value="1"/>
</dbReference>
<dbReference type="Pfam" id="PF00205">
    <property type="entry name" value="TPP_enzyme_M"/>
    <property type="match status" value="1"/>
</dbReference>
<evidence type="ECO:0000313" key="9">
    <source>
        <dbReference type="Proteomes" id="UP000620366"/>
    </source>
</evidence>
<dbReference type="Gene3D" id="3.40.50.1220">
    <property type="entry name" value="TPP-binding domain"/>
    <property type="match status" value="1"/>
</dbReference>
<dbReference type="EMBL" id="JACRSP010000004">
    <property type="protein sequence ID" value="MBC8536946.1"/>
    <property type="molecule type" value="Genomic_DNA"/>
</dbReference>
<dbReference type="InterPro" id="IPR011766">
    <property type="entry name" value="TPP_enzyme_TPP-bd"/>
</dbReference>
<reference evidence="8" key="1">
    <citation type="submission" date="2020-08" db="EMBL/GenBank/DDBJ databases">
        <title>Genome public.</title>
        <authorList>
            <person name="Liu C."/>
            <person name="Sun Q."/>
        </authorList>
    </citation>
    <scope>NUCLEOTIDE SEQUENCE</scope>
    <source>
        <strain evidence="8">BX7</strain>
    </source>
</reference>
<protein>
    <submittedName>
        <fullName evidence="8">Thiamine pyrophosphate-binding protein</fullName>
    </submittedName>
</protein>